<dbReference type="InParanoid" id="A0A6L2PK53"/>
<gene>
    <name evidence="1" type="ORF">Cfor_02666</name>
</gene>
<dbReference type="AlphaFoldDB" id="A0A6L2PK53"/>
<feature type="non-terminal residue" evidence="1">
    <location>
        <position position="1"/>
    </location>
</feature>
<dbReference type="Proteomes" id="UP000502823">
    <property type="component" value="Unassembled WGS sequence"/>
</dbReference>
<dbReference type="EMBL" id="BLKM01000334">
    <property type="protein sequence ID" value="GFG31860.1"/>
    <property type="molecule type" value="Genomic_DNA"/>
</dbReference>
<keyword evidence="2" id="KW-1185">Reference proteome</keyword>
<organism evidence="1 2">
    <name type="scientific">Coptotermes formosanus</name>
    <name type="common">Formosan subterranean termite</name>
    <dbReference type="NCBI Taxonomy" id="36987"/>
    <lineage>
        <taxon>Eukaryota</taxon>
        <taxon>Metazoa</taxon>
        <taxon>Ecdysozoa</taxon>
        <taxon>Arthropoda</taxon>
        <taxon>Hexapoda</taxon>
        <taxon>Insecta</taxon>
        <taxon>Pterygota</taxon>
        <taxon>Neoptera</taxon>
        <taxon>Polyneoptera</taxon>
        <taxon>Dictyoptera</taxon>
        <taxon>Blattodea</taxon>
        <taxon>Blattoidea</taxon>
        <taxon>Termitoidae</taxon>
        <taxon>Rhinotermitidae</taxon>
        <taxon>Coptotermes</taxon>
    </lineage>
</organism>
<name>A0A6L2PK53_COPFO</name>
<dbReference type="FunCoup" id="A0A6L2PK53">
    <property type="interactions" value="4"/>
</dbReference>
<evidence type="ECO:0000313" key="2">
    <source>
        <dbReference type="Proteomes" id="UP000502823"/>
    </source>
</evidence>
<dbReference type="PANTHER" id="PTHR33964">
    <property type="entry name" value="RE45066P-RELATED"/>
    <property type="match status" value="1"/>
</dbReference>
<proteinExistence type="predicted"/>
<dbReference type="OrthoDB" id="10051804at2759"/>
<protein>
    <submittedName>
        <fullName evidence="1">Uncharacterized protein</fullName>
    </submittedName>
</protein>
<evidence type="ECO:0000313" key="1">
    <source>
        <dbReference type="EMBL" id="GFG31860.1"/>
    </source>
</evidence>
<reference evidence="2" key="1">
    <citation type="submission" date="2020-01" db="EMBL/GenBank/DDBJ databases">
        <title>Draft genome sequence of the Termite Coptotermes fromosanus.</title>
        <authorList>
            <person name="Itakura S."/>
            <person name="Yosikawa Y."/>
            <person name="Umezawa K."/>
        </authorList>
    </citation>
    <scope>NUCLEOTIDE SEQUENCE [LARGE SCALE GENOMIC DNA]</scope>
</reference>
<sequence>DLNRGLRCIDSYTRRCMTEEERAHFHRLYQSTTQVIKKLCDPGPYQEGRWQFLVHAPCMKQVNDDYEDCVHRYQRKIGEVHARINEQQRRPANETSSGNDSELRTVCCSFRDYLTCSHRIVMEKCGEQTANFTKDFLNQMSFSLIQAHCENYPHGSDQCEDSSANRHCPRCLLLAAVAVAMSLYVRRSA</sequence>
<dbReference type="PANTHER" id="PTHR33964:SF1">
    <property type="entry name" value="RE45066P"/>
    <property type="match status" value="1"/>
</dbReference>
<comment type="caution">
    <text evidence="1">The sequence shown here is derived from an EMBL/GenBank/DDBJ whole genome shotgun (WGS) entry which is preliminary data.</text>
</comment>
<accession>A0A6L2PK53</accession>